<protein>
    <submittedName>
        <fullName evidence="5">Prolyl oligopeptidase family serine peptidase</fullName>
    </submittedName>
</protein>
<dbReference type="InterPro" id="IPR001375">
    <property type="entry name" value="Peptidase_S9_cat"/>
</dbReference>
<dbReference type="InterPro" id="IPR029058">
    <property type="entry name" value="AB_hydrolase_fold"/>
</dbReference>
<evidence type="ECO:0000259" key="4">
    <source>
        <dbReference type="Pfam" id="PF00326"/>
    </source>
</evidence>
<sequence>MTDPSQPRDSHVDGAPGFTSTEQEIVIHRRSGGKDIYLRGMLYMPLGSETDPEEGYHPYRVPCVVCAHALNAGFTSLINYAIPLAERGYASLVFDFYGAREGGESGGDTKDLSLETQEEDLEAIFDYLMFQSWCDPDLIYLLAEANGANAAITFAGDHPTWVRSLALMYPMAQLHDEMVEAFGDGRRAPKAFRYQGTLVSDSFALEAIWRDPLEKASHYPGRTLIIHGSEDTVTPLVDAAHLADAFPDPQLKVIEGAGHDFITYGSQIATKWVIDFFNEQLAISEDERNFLPLIRDVERRMHL</sequence>
<dbReference type="PANTHER" id="PTHR22946">
    <property type="entry name" value="DIENELACTONE HYDROLASE DOMAIN-CONTAINING PROTEIN-RELATED"/>
    <property type="match status" value="1"/>
</dbReference>
<keyword evidence="2" id="KW-0378">Hydrolase</keyword>
<evidence type="ECO:0000256" key="2">
    <source>
        <dbReference type="ARBA" id="ARBA00022801"/>
    </source>
</evidence>
<dbReference type="RefSeq" id="WP_330957742.1">
    <property type="nucleotide sequence ID" value="NZ_JAZGJQ010000002.1"/>
</dbReference>
<evidence type="ECO:0000313" key="6">
    <source>
        <dbReference type="Proteomes" id="UP001332931"/>
    </source>
</evidence>
<accession>A0ABU7R8Q8</accession>
<keyword evidence="6" id="KW-1185">Reference proteome</keyword>
<dbReference type="InterPro" id="IPR050261">
    <property type="entry name" value="FrsA_esterase"/>
</dbReference>
<gene>
    <name evidence="5" type="ORF">VXJ25_03030</name>
</gene>
<dbReference type="EMBL" id="JAZGJQ010000002">
    <property type="protein sequence ID" value="MEE6146975.1"/>
    <property type="molecule type" value="Genomic_DNA"/>
</dbReference>
<evidence type="ECO:0000256" key="3">
    <source>
        <dbReference type="SAM" id="MobiDB-lite"/>
    </source>
</evidence>
<proteinExistence type="inferred from homology"/>
<dbReference type="SUPFAM" id="SSF53474">
    <property type="entry name" value="alpha/beta-Hydrolases"/>
    <property type="match status" value="1"/>
</dbReference>
<organism evidence="5 6">
    <name type="scientific">Olsenella absiana</name>
    <dbReference type="NCBI Taxonomy" id="3115222"/>
    <lineage>
        <taxon>Bacteria</taxon>
        <taxon>Bacillati</taxon>
        <taxon>Actinomycetota</taxon>
        <taxon>Coriobacteriia</taxon>
        <taxon>Coriobacteriales</taxon>
        <taxon>Atopobiaceae</taxon>
        <taxon>Olsenella</taxon>
    </lineage>
</organism>
<dbReference type="Gene3D" id="3.40.50.1820">
    <property type="entry name" value="alpha/beta hydrolase"/>
    <property type="match status" value="1"/>
</dbReference>
<evidence type="ECO:0000256" key="1">
    <source>
        <dbReference type="ARBA" id="ARBA00008645"/>
    </source>
</evidence>
<evidence type="ECO:0000313" key="5">
    <source>
        <dbReference type="EMBL" id="MEE6146975.1"/>
    </source>
</evidence>
<comment type="similarity">
    <text evidence="1">Belongs to the AB hydrolase superfamily.</text>
</comment>
<name>A0ABU7R8Q8_9ACTN</name>
<dbReference type="Pfam" id="PF00326">
    <property type="entry name" value="Peptidase_S9"/>
    <property type="match status" value="1"/>
</dbReference>
<dbReference type="Proteomes" id="UP001332931">
    <property type="component" value="Unassembled WGS sequence"/>
</dbReference>
<comment type="caution">
    <text evidence="5">The sequence shown here is derived from an EMBL/GenBank/DDBJ whole genome shotgun (WGS) entry which is preliminary data.</text>
</comment>
<dbReference type="PANTHER" id="PTHR22946:SF9">
    <property type="entry name" value="POLYKETIDE TRANSFERASE AF380"/>
    <property type="match status" value="1"/>
</dbReference>
<reference evidence="5 6" key="1">
    <citation type="submission" date="2024-01" db="EMBL/GenBank/DDBJ databases">
        <title>Description of Olsenella sp. nov., isolated from pig feces.</title>
        <authorList>
            <person name="Chang Y.-H."/>
        </authorList>
    </citation>
    <scope>NUCLEOTIDE SEQUENCE [LARGE SCALE GENOMIC DNA]</scope>
    <source>
        <strain evidence="5 6">YH-ols2223</strain>
    </source>
</reference>
<feature type="region of interest" description="Disordered" evidence="3">
    <location>
        <begin position="1"/>
        <end position="23"/>
    </location>
</feature>
<feature type="compositionally biased region" description="Basic and acidic residues" evidence="3">
    <location>
        <begin position="1"/>
        <end position="12"/>
    </location>
</feature>
<feature type="domain" description="Peptidase S9 prolyl oligopeptidase catalytic" evidence="4">
    <location>
        <begin position="83"/>
        <end position="281"/>
    </location>
</feature>